<dbReference type="SMART" id="SM00306">
    <property type="entry name" value="HintN"/>
    <property type="match status" value="1"/>
</dbReference>
<feature type="region of interest" description="Disordered" evidence="1">
    <location>
        <begin position="1690"/>
        <end position="1716"/>
    </location>
</feature>
<organism evidence="3 4">
    <name type="scientific">Streptomyces lienomycini</name>
    <dbReference type="NCBI Taxonomy" id="284035"/>
    <lineage>
        <taxon>Bacteria</taxon>
        <taxon>Bacillati</taxon>
        <taxon>Actinomycetota</taxon>
        <taxon>Actinomycetes</taxon>
        <taxon>Kitasatosporales</taxon>
        <taxon>Streptomycetaceae</taxon>
        <taxon>Streptomyces</taxon>
    </lineage>
</organism>
<gene>
    <name evidence="3" type="ORF">ACFPRC_35945</name>
</gene>
<dbReference type="InterPro" id="IPR022385">
    <property type="entry name" value="Rhs_assc_core"/>
</dbReference>
<evidence type="ECO:0000256" key="1">
    <source>
        <dbReference type="SAM" id="MobiDB-lite"/>
    </source>
</evidence>
<name>A0ABV9X706_9ACTN</name>
<feature type="region of interest" description="Disordered" evidence="1">
    <location>
        <begin position="396"/>
        <end position="425"/>
    </location>
</feature>
<evidence type="ECO:0000259" key="2">
    <source>
        <dbReference type="SMART" id="SM00306"/>
    </source>
</evidence>
<dbReference type="CDD" id="cd00081">
    <property type="entry name" value="Hint"/>
    <property type="match status" value="1"/>
</dbReference>
<dbReference type="SUPFAM" id="SSF51294">
    <property type="entry name" value="Hedgehog/intein (Hint) domain"/>
    <property type="match status" value="1"/>
</dbReference>
<evidence type="ECO:0000313" key="4">
    <source>
        <dbReference type="Proteomes" id="UP001595855"/>
    </source>
</evidence>
<keyword evidence="4" id="KW-1185">Reference proteome</keyword>
<dbReference type="NCBIfam" id="TIGR03696">
    <property type="entry name" value="Rhs_assc_core"/>
    <property type="match status" value="1"/>
</dbReference>
<comment type="caution">
    <text evidence="3">The sequence shown here is derived from an EMBL/GenBank/DDBJ whole genome shotgun (WGS) entry which is preliminary data.</text>
</comment>
<dbReference type="InterPro" id="IPR038181">
    <property type="entry name" value="Ntox21_sf"/>
</dbReference>
<feature type="compositionally biased region" description="Polar residues" evidence="1">
    <location>
        <begin position="1690"/>
        <end position="1714"/>
    </location>
</feature>
<dbReference type="InterPro" id="IPR050708">
    <property type="entry name" value="T6SS_VgrG/RHS"/>
</dbReference>
<dbReference type="Proteomes" id="UP001595855">
    <property type="component" value="Unassembled WGS sequence"/>
</dbReference>
<dbReference type="PANTHER" id="PTHR32305:SF17">
    <property type="entry name" value="TRNA NUCLEASE WAPA"/>
    <property type="match status" value="1"/>
</dbReference>
<dbReference type="InterPro" id="IPR036844">
    <property type="entry name" value="Hint_dom_sf"/>
</dbReference>
<feature type="compositionally biased region" description="Basic and acidic residues" evidence="1">
    <location>
        <begin position="396"/>
        <end position="406"/>
    </location>
</feature>
<dbReference type="CDD" id="cd20685">
    <property type="entry name" value="CdiA-CT_Ecl_RNase-like"/>
    <property type="match status" value="1"/>
</dbReference>
<dbReference type="InterPro" id="IPR031325">
    <property type="entry name" value="RHS_repeat"/>
</dbReference>
<accession>A0ABV9X706</accession>
<proteinExistence type="predicted"/>
<dbReference type="Pfam" id="PF15526">
    <property type="entry name" value="Ntox21"/>
    <property type="match status" value="1"/>
</dbReference>
<dbReference type="Gene3D" id="2.180.10.10">
    <property type="entry name" value="RHS repeat-associated core"/>
    <property type="match status" value="1"/>
</dbReference>
<dbReference type="EMBL" id="JBHSJO010000002">
    <property type="protein sequence ID" value="MFC5020219.1"/>
    <property type="molecule type" value="Genomic_DNA"/>
</dbReference>
<feature type="domain" description="Hint" evidence="2">
    <location>
        <begin position="2079"/>
        <end position="2181"/>
    </location>
</feature>
<evidence type="ECO:0000313" key="3">
    <source>
        <dbReference type="EMBL" id="MFC5020219.1"/>
    </source>
</evidence>
<dbReference type="Gene3D" id="2.170.16.10">
    <property type="entry name" value="Hedgehog/Intein (Hint) domain"/>
    <property type="match status" value="1"/>
</dbReference>
<dbReference type="InterPro" id="IPR003587">
    <property type="entry name" value="Hint_dom_N"/>
</dbReference>
<dbReference type="InterPro" id="IPR028190">
    <property type="entry name" value="Ntox21"/>
</dbReference>
<dbReference type="Gene3D" id="3.10.380.20">
    <property type="entry name" value="Novel toxin 21 (CdiA), C-terminal domain"/>
    <property type="match status" value="1"/>
</dbReference>
<feature type="region of interest" description="Disordered" evidence="1">
    <location>
        <begin position="81"/>
        <end position="115"/>
    </location>
</feature>
<dbReference type="Pfam" id="PF07591">
    <property type="entry name" value="PT-HINT"/>
    <property type="match status" value="1"/>
</dbReference>
<reference evidence="4" key="1">
    <citation type="journal article" date="2019" name="Int. J. Syst. Evol. Microbiol.">
        <title>The Global Catalogue of Microorganisms (GCM) 10K type strain sequencing project: providing services to taxonomists for standard genome sequencing and annotation.</title>
        <authorList>
            <consortium name="The Broad Institute Genomics Platform"/>
            <consortium name="The Broad Institute Genome Sequencing Center for Infectious Disease"/>
            <person name="Wu L."/>
            <person name="Ma J."/>
        </authorList>
    </citation>
    <scope>NUCLEOTIDE SEQUENCE [LARGE SCALE GENOMIC DNA]</scope>
    <source>
        <strain evidence="4">CGMCC 4.1542</strain>
    </source>
</reference>
<dbReference type="Pfam" id="PF05593">
    <property type="entry name" value="RHS_repeat"/>
    <property type="match status" value="1"/>
</dbReference>
<sequence>MVFGIGTSRWRGEGAPRRAGRLLAQSLALALVVPTGLAQVAQAVEAEGLGRPDVPGTPATKVEAFDEPGAEKARAKVAKERKANTAQAKQATEERKADWPANGAASVTLKPGTPRTAELAGVPVTLKPEASTQRRSSNVAAAASGDARVTVLDQKAARKAGVTGILLTAAAHNAGSADLSVDYSAFASAVGGGWSQRLRIVRMPDCVLTTPHKAECREQIPLSTDNDLENQTVSAQVTLPQQARGGPSTQLLDEGESAAPAAMVLAVTAASAGSGQSPKGAGDYSATKLSESSSWQAGGSSGSFTWSHDFTMPPAAAGPVPPLSLSYDSGSVDGRTATTNNQTTTVGEGFTLTESYITRTYGSCDDDGHDEVYDQCWKYDNASLVLNGNSTRLVKDDSSGKWHLQDDDASTVTRSTGADNGDDNGEYWTVTTGDGTKYVFGKNKLDGAGTQRTNSTWTVPVFGDDFGEPGHSGGDAFADRALTQAWRWNLDYIEDTRGNASTYWYTKESNYYKKNKAAKADTSYTRGGYLDRIEYGLRKDALFTDKPDAKATLTYKERCTASDCSSLTKDTAENWPDVPFDAICSKDDDECDAAGPSFFTRKRLTGIDTSSYNATSSAYDPVDSWTLTEEYMDGGDIGDSSDQVLTLTSLQRTAKAGDTAIKVDPVSFTYQMRPNRVDATDDILPLTRPRISTITSETGAITAVTLTSPECKRSEVLGAAPDTNTRSCYPQFWHINGSENASVDWFHKYRVTAVGIHDAAADNPAVEYAYSYSGAAWHYNDDPFTPKDERTWSDWRGYRQVTAYTGAIGETRSKTVSLYLQGMHGDKKKDGTTKSVTVPPLLDTDADFSDATDSDQYKGSLRQQVTYNGNQPISSTFHNYTYKNTATQTVPDAADHTALWVRNASTYTSTYLTGSKTWRTHTTGQKYDDLGMVYAADDWGQAGLAGDETCTRTWYARNPDAGITSLVSRTRTVATTCSVADTALNLPATSTTSGDILADTAVVYDKADATTWLATQKPTKGQVTWVGRATGYSTTATSDGQRLPSGWQTTATTAYDTLGRPLAVTDTEGRTTSTAYTPADAGPLTRTLSTDPKGYRSVSFLDPRRGQALRSYDINSKKTEQHYDALGRITDVWLPNRSSGSQSPSAKFAYHVDSSKPSWVSTSTLTNAADTYNTSYALYDSLLRPLQTQAPTPEGGRLLTDTRYDTRGLAYEAYADIFDTTSTPNSTYTRSEYGRAPQQTETVFDGAGRPATSTLYVNGVKKWATTTSYTGDSTATTALDGGSAQRTITDIRGRTTETRAYAGESPADADFGTGPGASYTSTTFTYALDGRQKTITGPDKATWSYGYDLFGRQTSTDDPDKGKATTQYNALDQAIKSTDSRGKSILSAYDELGRPTGTWADSKTDANQLTSYTYDTLLKGQPTDSTRYVGGKNGAAYTQAVTAHDTMGRATHTELRLPDNDPFVQAGQSDTLKFETAYNIPGAVQSTREPELGGLSDEQTSYKYDRLGNLTSIGSYLTDIDYSALTEPQTLTLGTGNTSVYIANTFETGTGRLTHSYVQDQIHSYRPQDLAYTYDQTGNVTQILDATTLGGTSTADTQCFTYDAHQRLTETWTPASQKCTDTPSATALSGPAPYWTSYTYNTAGQRSTETQHTSTATTKSTYCYTNTDQPHTLTGTTTGTDCTNPERTYTYDASGNTTKRPGSSKNNATQNLSWSPEGKLTRLTEDGQSTDYLYDADGTLLIRTTENGERVLYTGATELHLRADGTTWAQRHYAAGGITAAMRSNQTGGAPKVTYLVSDHHGTSNLAINRDTTLTFTKRYTTPFGEDRGKPLYGPWPDDKGFLGKTRDTNTGLTHIGAREYDFSIGQFISVDPLLEIDKPQTLNGYGYAAQNPVTYSDPTGTRLADCVGGWNECGPGGNGGIKDRGPVVIENDNNGSASSGTSAAGTDSDVLQRASDSLQSALPRAENGWDASRLKQVWVEYGMTTNGGHYWETPVGDGDRTAIACFGRTGCRKAAQVYMKTGNLAEAKLVAATYCLYNPKRCGIDEGAYESIRESLETIPILLGGEVSAGLRVAARCLHSFVAGTQVQLADGNTKPIEDVAVGDEVLATDPETGKTSAHEVIDTIATKHDENFVEMSVVGEEDVKDSLTATTTHPFWSPSGGGWVDAGDLHAGMTLRTPDGRTVQITGTRHFTQQQTTYDLTISSVHTYYVLAGQTPVLVHNSNCNSLTRAQSDDVANFLGYTKTKMKSAGGAPIWENKKAGGGQPRYITYDRTGHNKQAVFKGASFRNPFQSTKDSARDGTYGLDVSPTGEVLGLKWLAK</sequence>
<dbReference type="PANTHER" id="PTHR32305">
    <property type="match status" value="1"/>
</dbReference>
<dbReference type="RefSeq" id="WP_344504940.1">
    <property type="nucleotide sequence ID" value="NZ_BAAATN010000019.1"/>
</dbReference>
<protein>
    <submittedName>
        <fullName evidence="3">Toxin C-terminal domain-containing protein</fullName>
    </submittedName>
</protein>